<dbReference type="InterPro" id="IPR029071">
    <property type="entry name" value="Ubiquitin-like_domsf"/>
</dbReference>
<protein>
    <submittedName>
        <fullName evidence="7">Uncharacterized protein</fullName>
    </submittedName>
</protein>
<evidence type="ECO:0000256" key="3">
    <source>
        <dbReference type="ARBA" id="ARBA00023136"/>
    </source>
</evidence>
<dbReference type="Gene3D" id="3.10.20.90">
    <property type="entry name" value="Phosphatidylinositol 3-kinase Catalytic Subunit, Chain A, domain 1"/>
    <property type="match status" value="1"/>
</dbReference>
<accession>A0A8K0P1F7</accession>
<dbReference type="GO" id="GO:0016020">
    <property type="term" value="C:membrane"/>
    <property type="evidence" value="ECO:0007669"/>
    <property type="project" value="UniProtKB-SubCell"/>
</dbReference>
<feature type="region of interest" description="Disordered" evidence="6">
    <location>
        <begin position="1"/>
        <end position="28"/>
    </location>
</feature>
<dbReference type="GO" id="GO:0006914">
    <property type="term" value="P:autophagy"/>
    <property type="evidence" value="ECO:0007669"/>
    <property type="project" value="UniProtKB-KW"/>
</dbReference>
<dbReference type="Pfam" id="PF02991">
    <property type="entry name" value="ATG8"/>
    <property type="match status" value="1"/>
</dbReference>
<evidence type="ECO:0000256" key="1">
    <source>
        <dbReference type="ARBA" id="ARBA00004370"/>
    </source>
</evidence>
<proteinExistence type="inferred from homology"/>
<keyword evidence="5" id="KW-0072">Autophagy</keyword>
<organism evidence="7 8">
    <name type="scientific">Ladona fulva</name>
    <name type="common">Scarce chaser dragonfly</name>
    <name type="synonym">Libellula fulva</name>
    <dbReference type="NCBI Taxonomy" id="123851"/>
    <lineage>
        <taxon>Eukaryota</taxon>
        <taxon>Metazoa</taxon>
        <taxon>Ecdysozoa</taxon>
        <taxon>Arthropoda</taxon>
        <taxon>Hexapoda</taxon>
        <taxon>Insecta</taxon>
        <taxon>Pterygota</taxon>
        <taxon>Palaeoptera</taxon>
        <taxon>Odonata</taxon>
        <taxon>Epiprocta</taxon>
        <taxon>Anisoptera</taxon>
        <taxon>Libelluloidea</taxon>
        <taxon>Libellulidae</taxon>
        <taxon>Ladona</taxon>
    </lineage>
</organism>
<comment type="caution">
    <text evidence="7">The sequence shown here is derived from an EMBL/GenBank/DDBJ whole genome shotgun (WGS) entry which is preliminary data.</text>
</comment>
<gene>
    <name evidence="7" type="ORF">J437_LFUL008564</name>
</gene>
<feature type="compositionally biased region" description="Polar residues" evidence="6">
    <location>
        <begin position="7"/>
        <end position="20"/>
    </location>
</feature>
<keyword evidence="8" id="KW-1185">Reference proteome</keyword>
<keyword evidence="3" id="KW-0472">Membrane</keyword>
<dbReference type="InterPro" id="IPR004241">
    <property type="entry name" value="Atg8-like"/>
</dbReference>
<dbReference type="PANTHER" id="PTHR10969">
    <property type="entry name" value="MICROTUBULE-ASSOCIATED PROTEINS 1A/1B LIGHT CHAIN 3-RELATED"/>
    <property type="match status" value="1"/>
</dbReference>
<keyword evidence="4" id="KW-0449">Lipoprotein</keyword>
<evidence type="ECO:0000256" key="4">
    <source>
        <dbReference type="ARBA" id="ARBA00023288"/>
    </source>
</evidence>
<evidence type="ECO:0000313" key="7">
    <source>
        <dbReference type="EMBL" id="KAG8229986.1"/>
    </source>
</evidence>
<sequence length="104" mass="12103">MPEVKDSNASISHDASNKNTYKPYKSRKSFARRKGEVESIMKKFPTKIPVVIERYHKETNLPLLDKTKFLVPQEITMSQFVTIIRKVSHVERKVVSWNTLKVIS</sequence>
<reference evidence="7" key="1">
    <citation type="submission" date="2013-04" db="EMBL/GenBank/DDBJ databases">
        <authorList>
            <person name="Qu J."/>
            <person name="Murali S.C."/>
            <person name="Bandaranaike D."/>
            <person name="Bellair M."/>
            <person name="Blankenburg K."/>
            <person name="Chao H."/>
            <person name="Dinh H."/>
            <person name="Doddapaneni H."/>
            <person name="Downs B."/>
            <person name="Dugan-Rocha S."/>
            <person name="Elkadiri S."/>
            <person name="Gnanaolivu R.D."/>
            <person name="Hernandez B."/>
            <person name="Javaid M."/>
            <person name="Jayaseelan J.C."/>
            <person name="Lee S."/>
            <person name="Li M."/>
            <person name="Ming W."/>
            <person name="Munidasa M."/>
            <person name="Muniz J."/>
            <person name="Nguyen L."/>
            <person name="Ongeri F."/>
            <person name="Osuji N."/>
            <person name="Pu L.-L."/>
            <person name="Puazo M."/>
            <person name="Qu C."/>
            <person name="Quiroz J."/>
            <person name="Raj R."/>
            <person name="Weissenberger G."/>
            <person name="Xin Y."/>
            <person name="Zou X."/>
            <person name="Han Y."/>
            <person name="Richards S."/>
            <person name="Worley K."/>
            <person name="Muzny D."/>
            <person name="Gibbs R."/>
        </authorList>
    </citation>
    <scope>NUCLEOTIDE SEQUENCE</scope>
    <source>
        <strain evidence="7">Sampled in the wild</strain>
    </source>
</reference>
<evidence type="ECO:0000313" key="8">
    <source>
        <dbReference type="Proteomes" id="UP000792457"/>
    </source>
</evidence>
<name>A0A8K0P1F7_LADFU</name>
<comment type="subcellular location">
    <subcellularLocation>
        <location evidence="1">Membrane</location>
    </subcellularLocation>
</comment>
<dbReference type="OrthoDB" id="6738456at2759"/>
<evidence type="ECO:0000256" key="2">
    <source>
        <dbReference type="ARBA" id="ARBA00007293"/>
    </source>
</evidence>
<dbReference type="SUPFAM" id="SSF54236">
    <property type="entry name" value="Ubiquitin-like"/>
    <property type="match status" value="1"/>
</dbReference>
<dbReference type="EMBL" id="KZ308456">
    <property type="protein sequence ID" value="KAG8229986.1"/>
    <property type="molecule type" value="Genomic_DNA"/>
</dbReference>
<comment type="similarity">
    <text evidence="2 5">Belongs to the ATG8 family.</text>
</comment>
<reference evidence="7" key="2">
    <citation type="submission" date="2017-10" db="EMBL/GenBank/DDBJ databases">
        <title>Ladona fulva Genome sequencing and assembly.</title>
        <authorList>
            <person name="Murali S."/>
            <person name="Richards S."/>
            <person name="Bandaranaike D."/>
            <person name="Bellair M."/>
            <person name="Blankenburg K."/>
            <person name="Chao H."/>
            <person name="Dinh H."/>
            <person name="Doddapaneni H."/>
            <person name="Dugan-Rocha S."/>
            <person name="Elkadiri S."/>
            <person name="Gnanaolivu R."/>
            <person name="Hernandez B."/>
            <person name="Skinner E."/>
            <person name="Javaid M."/>
            <person name="Lee S."/>
            <person name="Li M."/>
            <person name="Ming W."/>
            <person name="Munidasa M."/>
            <person name="Muniz J."/>
            <person name="Nguyen L."/>
            <person name="Hughes D."/>
            <person name="Osuji N."/>
            <person name="Pu L.-L."/>
            <person name="Puazo M."/>
            <person name="Qu C."/>
            <person name="Quiroz J."/>
            <person name="Raj R."/>
            <person name="Weissenberger G."/>
            <person name="Xin Y."/>
            <person name="Zou X."/>
            <person name="Han Y."/>
            <person name="Worley K."/>
            <person name="Muzny D."/>
            <person name="Gibbs R."/>
        </authorList>
    </citation>
    <scope>NUCLEOTIDE SEQUENCE</scope>
    <source>
        <strain evidence="7">Sampled in the wild</strain>
    </source>
</reference>
<evidence type="ECO:0000256" key="5">
    <source>
        <dbReference type="RuleBase" id="RU004384"/>
    </source>
</evidence>
<dbReference type="AlphaFoldDB" id="A0A8K0P1F7"/>
<dbReference type="Proteomes" id="UP000792457">
    <property type="component" value="Unassembled WGS sequence"/>
</dbReference>
<evidence type="ECO:0000256" key="6">
    <source>
        <dbReference type="SAM" id="MobiDB-lite"/>
    </source>
</evidence>